<dbReference type="InterPro" id="IPR045601">
    <property type="entry name" value="DUF6455"/>
</dbReference>
<feature type="domain" description="DUF6455" evidence="1">
    <location>
        <begin position="70"/>
        <end position="139"/>
    </location>
</feature>
<name>A0ABV2IWQ0_9HYPH</name>
<evidence type="ECO:0000313" key="2">
    <source>
        <dbReference type="EMBL" id="MET3612848.1"/>
    </source>
</evidence>
<dbReference type="RefSeq" id="WP_354555382.1">
    <property type="nucleotide sequence ID" value="NZ_JBEPMB010000001.1"/>
</dbReference>
<accession>A0ABV2IWQ0</accession>
<evidence type="ECO:0000313" key="3">
    <source>
        <dbReference type="Proteomes" id="UP001549047"/>
    </source>
</evidence>
<protein>
    <recommendedName>
        <fullName evidence="1">DUF6455 domain-containing protein</fullName>
    </recommendedName>
</protein>
<evidence type="ECO:0000259" key="1">
    <source>
        <dbReference type="Pfam" id="PF20056"/>
    </source>
</evidence>
<dbReference type="Proteomes" id="UP001549047">
    <property type="component" value="Unassembled WGS sequence"/>
</dbReference>
<organism evidence="2 3">
    <name type="scientific">Rhizobium aquaticum</name>
    <dbReference type="NCBI Taxonomy" id="1549636"/>
    <lineage>
        <taxon>Bacteria</taxon>
        <taxon>Pseudomonadati</taxon>
        <taxon>Pseudomonadota</taxon>
        <taxon>Alphaproteobacteria</taxon>
        <taxon>Hyphomicrobiales</taxon>
        <taxon>Rhizobiaceae</taxon>
        <taxon>Rhizobium/Agrobacterium group</taxon>
        <taxon>Rhizobium</taxon>
    </lineage>
</organism>
<comment type="caution">
    <text evidence="2">The sequence shown here is derived from an EMBL/GenBank/DDBJ whole genome shotgun (WGS) entry which is preliminary data.</text>
</comment>
<dbReference type="EMBL" id="JBEPMB010000001">
    <property type="protein sequence ID" value="MET3612848.1"/>
    <property type="molecule type" value="Genomic_DNA"/>
</dbReference>
<keyword evidence="3" id="KW-1185">Reference proteome</keyword>
<dbReference type="Pfam" id="PF20056">
    <property type="entry name" value="DUF6455"/>
    <property type="match status" value="1"/>
</dbReference>
<reference evidence="2 3" key="1">
    <citation type="submission" date="2024-06" db="EMBL/GenBank/DDBJ databases">
        <title>Genomic Encyclopedia of Type Strains, Phase IV (KMG-IV): sequencing the most valuable type-strain genomes for metagenomic binning, comparative biology and taxonomic classification.</title>
        <authorList>
            <person name="Goeker M."/>
        </authorList>
    </citation>
    <scope>NUCLEOTIDE SEQUENCE [LARGE SCALE GENOMIC DNA]</scope>
    <source>
        <strain evidence="2 3">DSM 29780</strain>
    </source>
</reference>
<sequence length="146" mass="16340">MPHAMAKIEHNVFQSLRGRVQSWWQERREIARELDELSALGDQGLAMLATDVGVNPQMLAAIVRHGASAADDMERLMRALNIDPDAVHYDEPGLYRGLQTACALCEDKGRCRHELDAGTASENYTHFCPNHETMSELRAHPEFQAG</sequence>
<gene>
    <name evidence="2" type="ORF">ABID16_001153</name>
</gene>
<proteinExistence type="predicted"/>